<proteinExistence type="predicted"/>
<gene>
    <name evidence="2" type="ORF">K0M31_012269</name>
</gene>
<evidence type="ECO:0000313" key="3">
    <source>
        <dbReference type="Proteomes" id="UP001177670"/>
    </source>
</evidence>
<comment type="caution">
    <text evidence="2">The sequence shown here is derived from an EMBL/GenBank/DDBJ whole genome shotgun (WGS) entry which is preliminary data.</text>
</comment>
<name>A0AA40FKF9_9HYME</name>
<reference evidence="2" key="1">
    <citation type="submission" date="2021-10" db="EMBL/GenBank/DDBJ databases">
        <title>Melipona bicolor Genome sequencing and assembly.</title>
        <authorList>
            <person name="Araujo N.S."/>
            <person name="Arias M.C."/>
        </authorList>
    </citation>
    <scope>NUCLEOTIDE SEQUENCE</scope>
    <source>
        <strain evidence="2">USP_2M_L1-L4_2017</strain>
        <tissue evidence="2">Whole body</tissue>
    </source>
</reference>
<keyword evidence="3" id="KW-1185">Reference proteome</keyword>
<dbReference type="AlphaFoldDB" id="A0AA40FKF9"/>
<evidence type="ECO:0000256" key="1">
    <source>
        <dbReference type="SAM" id="MobiDB-lite"/>
    </source>
</evidence>
<sequence length="194" mass="21923">TDESFDKTSPSSDRLVVWFRLSRLSQESLLPRSERIFSTLSPSFDAAARVHFDPPATALSIMDYIKSTKIGPPIGAIVDGRARRRTEGEESWGASCVTATSMLLSGWVDEPRSGELRIQRYFQRTAIKPGRSRSRPGEKLLACALLFELERILQPREEKGRESGEKRSRARHVPQRTDLDLERCAAIRTHTPNE</sequence>
<organism evidence="2 3">
    <name type="scientific">Melipona bicolor</name>
    <dbReference type="NCBI Taxonomy" id="60889"/>
    <lineage>
        <taxon>Eukaryota</taxon>
        <taxon>Metazoa</taxon>
        <taxon>Ecdysozoa</taxon>
        <taxon>Arthropoda</taxon>
        <taxon>Hexapoda</taxon>
        <taxon>Insecta</taxon>
        <taxon>Pterygota</taxon>
        <taxon>Neoptera</taxon>
        <taxon>Endopterygota</taxon>
        <taxon>Hymenoptera</taxon>
        <taxon>Apocrita</taxon>
        <taxon>Aculeata</taxon>
        <taxon>Apoidea</taxon>
        <taxon>Anthophila</taxon>
        <taxon>Apidae</taxon>
        <taxon>Melipona</taxon>
    </lineage>
</organism>
<dbReference type="Proteomes" id="UP001177670">
    <property type="component" value="Unassembled WGS sequence"/>
</dbReference>
<evidence type="ECO:0000313" key="2">
    <source>
        <dbReference type="EMBL" id="KAK1120663.1"/>
    </source>
</evidence>
<feature type="non-terminal residue" evidence="2">
    <location>
        <position position="1"/>
    </location>
</feature>
<accession>A0AA40FKF9</accession>
<protein>
    <submittedName>
        <fullName evidence="2">Uncharacterized protein</fullName>
    </submittedName>
</protein>
<dbReference type="EMBL" id="JAHYIQ010000030">
    <property type="protein sequence ID" value="KAK1120663.1"/>
    <property type="molecule type" value="Genomic_DNA"/>
</dbReference>
<feature type="region of interest" description="Disordered" evidence="1">
    <location>
        <begin position="156"/>
        <end position="178"/>
    </location>
</feature>
<feature type="compositionally biased region" description="Basic and acidic residues" evidence="1">
    <location>
        <begin position="156"/>
        <end position="167"/>
    </location>
</feature>